<proteinExistence type="evidence at transcript level"/>
<evidence type="ECO:0000256" key="2">
    <source>
        <dbReference type="SAM" id="Coils"/>
    </source>
</evidence>
<keyword evidence="1 2" id="KW-0175">Coiled coil</keyword>
<dbReference type="PANTHER" id="PTHR32123">
    <property type="entry name" value="BICD FAMILY-LIKE CARGO ADAPTER"/>
    <property type="match status" value="1"/>
</dbReference>
<evidence type="ECO:0000256" key="1">
    <source>
        <dbReference type="ARBA" id="ARBA00023054"/>
    </source>
</evidence>
<evidence type="ECO:0000313" key="4">
    <source>
        <dbReference type="EMBL" id="CAB3225453.1"/>
    </source>
</evidence>
<dbReference type="AlphaFoldDB" id="A0A6F9D6U2"/>
<sequence>MRQLIGKLKAVKANSENIKMETECATILQTSSMEDSLFPYLGDSYSSVNGSHAAAMRSRQYSSTGDEQSDLEADSMPESQMELTEADVYTQLEHKERDLILAAELGKSLLEKNEELSRENERLQQEYHEHLEALEQEKFDLRQRLEYKSSECEASAVQLNGDIMRTQEELEERKAMLAATEREKTRAIEELTEQNQKLLTQLQLASDAELQLSAQVQQLRKEFLERTNSTNVKILQLENLKEEIAQGTESRVELESHYDVMKDETLQMREELASASERIHHLERQLHDRERELKRVAVELNDAHVSNRQLQIRVDELREEISLQMSFNSHGNSSSLMSELEESGVDQCEVFDFGTPVTSPNKDVSRGQEAESEINKSKNADDFSSSPPTPTPEQGFSLDDISPEMSLRCYRALMNGVNNCHHQLFELKQDMWEAYQRVETVCTCLRSFVHKQNVDMTVENGDQSTNSPTPRDDRPMSPTSGGSMNLAKALDELSGLAQEAVRLKVLCETPDSDIVRMLKDQHKAVTQERDDAVASKNLLEVNLARAKVDLMAVNSQLLEAIQQKLHQQTELEAWQDDMEQMIQKALTDRSNATKLRRVQNPTNEPSQPARTSWFSFRRTRNNSVGESAKSTTSSSSDVTLSNSTQASPASDRKSNTSSTETETNTSAPSRFASWLRRKQTPVEPQPDVTDNDVAPI</sequence>
<dbReference type="EMBL" id="LR783312">
    <property type="protein sequence ID" value="CAB3225453.1"/>
    <property type="molecule type" value="mRNA"/>
</dbReference>
<feature type="compositionally biased region" description="Low complexity" evidence="3">
    <location>
        <begin position="627"/>
        <end position="644"/>
    </location>
</feature>
<reference evidence="4" key="1">
    <citation type="submission" date="2020-04" db="EMBL/GenBank/DDBJ databases">
        <authorList>
            <person name="Neveu A P."/>
        </authorList>
    </citation>
    <scope>NUCLEOTIDE SEQUENCE</scope>
    <source>
        <tissue evidence="4">Whole embryo</tissue>
    </source>
</reference>
<protein>
    <submittedName>
        <fullName evidence="4">Bicaudal D-related protein 1</fullName>
    </submittedName>
</protein>
<accession>A0A6F9D6U2</accession>
<feature type="region of interest" description="Disordered" evidence="3">
    <location>
        <begin position="588"/>
        <end position="696"/>
    </location>
</feature>
<organism evidence="4">
    <name type="scientific">Phallusia mammillata</name>
    <dbReference type="NCBI Taxonomy" id="59560"/>
    <lineage>
        <taxon>Eukaryota</taxon>
        <taxon>Metazoa</taxon>
        <taxon>Chordata</taxon>
        <taxon>Tunicata</taxon>
        <taxon>Ascidiacea</taxon>
        <taxon>Phlebobranchia</taxon>
        <taxon>Ascidiidae</taxon>
        <taxon>Phallusia</taxon>
    </lineage>
</organism>
<feature type="compositionally biased region" description="Polar residues" evidence="3">
    <location>
        <begin position="588"/>
        <end position="614"/>
    </location>
</feature>
<feature type="coiled-coil region" evidence="2">
    <location>
        <begin position="106"/>
        <end position="320"/>
    </location>
</feature>
<feature type="region of interest" description="Disordered" evidence="3">
    <location>
        <begin position="56"/>
        <end position="76"/>
    </location>
</feature>
<feature type="compositionally biased region" description="Polar residues" evidence="3">
    <location>
        <begin position="460"/>
        <end position="469"/>
    </location>
</feature>
<name>A0A6F9D6U2_9ASCI</name>
<feature type="compositionally biased region" description="Low complexity" evidence="3">
    <location>
        <begin position="655"/>
        <end position="666"/>
    </location>
</feature>
<gene>
    <name evidence="4" type="primary">Bicdl1</name>
</gene>
<feature type="region of interest" description="Disordered" evidence="3">
    <location>
        <begin position="351"/>
        <end position="400"/>
    </location>
</feature>
<evidence type="ECO:0000256" key="3">
    <source>
        <dbReference type="SAM" id="MobiDB-lite"/>
    </source>
</evidence>
<feature type="region of interest" description="Disordered" evidence="3">
    <location>
        <begin position="456"/>
        <end position="484"/>
    </location>
</feature>
<feature type="compositionally biased region" description="Basic and acidic residues" evidence="3">
    <location>
        <begin position="363"/>
        <end position="381"/>
    </location>
</feature>
<dbReference type="PANTHER" id="PTHR32123:SF13">
    <property type="entry name" value="BICAUDAL D-RELATED PROTEIN HOMOLOG"/>
    <property type="match status" value="1"/>
</dbReference>
<dbReference type="InterPro" id="IPR051149">
    <property type="entry name" value="Spindly/BICDR_Dynein_Adapter"/>
</dbReference>